<dbReference type="RefSeq" id="WP_157045296.1">
    <property type="nucleotide sequence ID" value="NZ_CP012342.1"/>
</dbReference>
<evidence type="ECO:0000313" key="2">
    <source>
        <dbReference type="EMBL" id="AKV58729.1"/>
    </source>
</evidence>
<dbReference type="KEGG" id="crie:AK829_05590"/>
<dbReference type="Proteomes" id="UP000060016">
    <property type="component" value="Chromosome"/>
</dbReference>
<keyword evidence="3" id="KW-1185">Reference proteome</keyword>
<dbReference type="InterPro" id="IPR037181">
    <property type="entry name" value="SUFU_N"/>
</dbReference>
<accession>A0A0K1RBF1</accession>
<dbReference type="EMBL" id="CP012342">
    <property type="protein sequence ID" value="AKV58729.1"/>
    <property type="molecule type" value="Genomic_DNA"/>
</dbReference>
<organism evidence="2 3">
    <name type="scientific">Corynebacterium riegelii</name>
    <dbReference type="NCBI Taxonomy" id="156976"/>
    <lineage>
        <taxon>Bacteria</taxon>
        <taxon>Bacillati</taxon>
        <taxon>Actinomycetota</taxon>
        <taxon>Actinomycetes</taxon>
        <taxon>Mycobacteriales</taxon>
        <taxon>Corynebacteriaceae</taxon>
        <taxon>Corynebacterium</taxon>
    </lineage>
</organism>
<dbReference type="Pfam" id="PF05076">
    <property type="entry name" value="SUFU"/>
    <property type="match status" value="1"/>
</dbReference>
<dbReference type="InterPro" id="IPR020941">
    <property type="entry name" value="SUFU-like_domain"/>
</dbReference>
<dbReference type="AlphaFoldDB" id="A0A0K1RBF1"/>
<gene>
    <name evidence="2" type="ORF">AK829_05590</name>
</gene>
<reference evidence="2 3" key="1">
    <citation type="submission" date="2015-08" db="EMBL/GenBank/DDBJ databases">
        <authorList>
            <person name="Babu N.S."/>
            <person name="Beckwith C.J."/>
            <person name="Beseler K.G."/>
            <person name="Brison A."/>
            <person name="Carone J.V."/>
            <person name="Caskin T.P."/>
            <person name="Diamond M."/>
            <person name="Durham M.E."/>
            <person name="Foxe J.M."/>
            <person name="Go M."/>
            <person name="Henderson B.A."/>
            <person name="Jones I.B."/>
            <person name="McGettigan J.A."/>
            <person name="Micheletti S.J."/>
            <person name="Nasrallah M.E."/>
            <person name="Ortiz D."/>
            <person name="Piller C.R."/>
            <person name="Privatt S.R."/>
            <person name="Schneider S.L."/>
            <person name="Sharp S."/>
            <person name="Smith T.C."/>
            <person name="Stanton J.D."/>
            <person name="Ullery H.E."/>
            <person name="Wilson R.J."/>
            <person name="Serrano M.G."/>
            <person name="Buck G."/>
            <person name="Lee V."/>
            <person name="Wang Y."/>
            <person name="Carvalho R."/>
            <person name="Voegtly L."/>
            <person name="Shi R."/>
            <person name="Duckworth R."/>
            <person name="Johnson A."/>
            <person name="Loviza R."/>
            <person name="Walstead R."/>
            <person name="Shah Z."/>
            <person name="Kiflezghi M."/>
            <person name="Wade K."/>
            <person name="Ball S.L."/>
            <person name="Bradley K.W."/>
            <person name="Asai D.J."/>
            <person name="Bowman C.A."/>
            <person name="Russell D.A."/>
            <person name="Pope W.H."/>
            <person name="Jacobs-Sera D."/>
            <person name="Hendrix R.W."/>
            <person name="Hatfull G.F."/>
        </authorList>
    </citation>
    <scope>NUCLEOTIDE SEQUENCE [LARGE SCALE GENOMIC DNA]</scope>
    <source>
        <strain evidence="2 3">PUDD_83A45</strain>
    </source>
</reference>
<dbReference type="SUPFAM" id="SSF103359">
    <property type="entry name" value="Suppressor of Fused, N-terminal domain"/>
    <property type="match status" value="1"/>
</dbReference>
<proteinExistence type="predicted"/>
<evidence type="ECO:0000259" key="1">
    <source>
        <dbReference type="Pfam" id="PF05076"/>
    </source>
</evidence>
<protein>
    <recommendedName>
        <fullName evidence="1">Suppressor of fused-like domain-containing protein</fullName>
    </recommendedName>
</protein>
<dbReference type="PATRIC" id="fig|156976.3.peg.1113"/>
<name>A0A0K1RBF1_9CORY</name>
<feature type="domain" description="Suppressor of fused-like" evidence="1">
    <location>
        <begin position="65"/>
        <end position="198"/>
    </location>
</feature>
<sequence length="325" mass="35274">MSWFREFAERMFHAPRLGGDAISAHIAARTQDFSSDLSSDLSTAPEPFTFAFDELEVRAYLVEAPVPHYLYVTFGLSRVRSSVPVAGTQTELTMRVPHSGPVPFAWPAEQLATMVASVWRSGNDIAPGHHFTARNLPGGFLFITDPVLGHIDPPTGIVRFTQALWVTPDELEAALCWDVAAFAQVLTEHVPLGVGDGERGSVLGVASIRKLVEAATLREGSSLGAVEAKILDVDATGRIDLDVNAAKALIRAARYRLRFGRRFALVRNNVWVLLAPGAIFEADETHIQLDGSRDLANEIIATVDPLPGTYRLSAAPVTLHVVGDF</sequence>
<evidence type="ECO:0000313" key="3">
    <source>
        <dbReference type="Proteomes" id="UP000060016"/>
    </source>
</evidence>
<dbReference type="STRING" id="156976.AK829_05590"/>